<evidence type="ECO:0000256" key="2">
    <source>
        <dbReference type="ARBA" id="ARBA00022859"/>
    </source>
</evidence>
<dbReference type="SMART" id="SM00406">
    <property type="entry name" value="IGv"/>
    <property type="match status" value="1"/>
</dbReference>
<reference evidence="9 10" key="1">
    <citation type="submission" date="2018-11" db="EMBL/GenBank/DDBJ databases">
        <title>Haplotype-resolved cattle genomes.</title>
        <authorList>
            <person name="Low W.Y."/>
            <person name="Tearle R."/>
            <person name="Bickhart D.M."/>
            <person name="Rosen B.D."/>
            <person name="Koren S."/>
            <person name="Rhie A."/>
            <person name="Hiendleder S."/>
            <person name="Phillippy A.M."/>
            <person name="Smith T.P.L."/>
            <person name="Williams J.L."/>
        </authorList>
    </citation>
    <scope>NUCLEOTIDE SEQUENCE [LARGE SCALE GENOMIC DNA]</scope>
</reference>
<dbReference type="InterPro" id="IPR013783">
    <property type="entry name" value="Ig-like_fold"/>
</dbReference>
<dbReference type="OMA" id="QWVSSKQ"/>
<dbReference type="AlphaFoldDB" id="A0A4W2EQ74"/>
<reference evidence="9" key="2">
    <citation type="submission" date="2025-08" db="UniProtKB">
        <authorList>
            <consortium name="Ensembl"/>
        </authorList>
    </citation>
    <scope>IDENTIFICATION</scope>
</reference>
<dbReference type="InterPro" id="IPR036179">
    <property type="entry name" value="Ig-like_dom_sf"/>
</dbReference>
<evidence type="ECO:0000256" key="5">
    <source>
        <dbReference type="ARBA" id="ARBA00023319"/>
    </source>
</evidence>
<dbReference type="InterPro" id="IPR051006">
    <property type="entry name" value="TCR_variable_domain"/>
</dbReference>
<keyword evidence="1 7" id="KW-0732">Signal</keyword>
<dbReference type="Gene3D" id="2.60.40.10">
    <property type="entry name" value="Immunoglobulins"/>
    <property type="match status" value="1"/>
</dbReference>
<evidence type="ECO:0000256" key="6">
    <source>
        <dbReference type="ARBA" id="ARBA00043266"/>
    </source>
</evidence>
<keyword evidence="3" id="KW-1064">Adaptive immunity</keyword>
<protein>
    <recommendedName>
        <fullName evidence="8">Ig-like domain-containing protein</fullName>
    </recommendedName>
</protein>
<dbReference type="InterPro" id="IPR013106">
    <property type="entry name" value="Ig_V-set"/>
</dbReference>
<dbReference type="GO" id="GO:0002250">
    <property type="term" value="P:adaptive immune response"/>
    <property type="evidence" value="ECO:0007669"/>
    <property type="project" value="UniProtKB-KW"/>
</dbReference>
<keyword evidence="10" id="KW-1185">Reference proteome</keyword>
<evidence type="ECO:0000256" key="4">
    <source>
        <dbReference type="ARBA" id="ARBA00023170"/>
    </source>
</evidence>
<dbReference type="Ensembl" id="ENSBIXT00000032616.1">
    <property type="protein sequence ID" value="ENSBIXP00000038913.1"/>
    <property type="gene ID" value="ENSBIXG00000022801.1"/>
</dbReference>
<dbReference type="Proteomes" id="UP000314981">
    <property type="component" value="Chromosome 10"/>
</dbReference>
<organism evidence="9 10">
    <name type="scientific">Bos indicus x Bos taurus</name>
    <name type="common">Hybrid cattle</name>
    <dbReference type="NCBI Taxonomy" id="30522"/>
    <lineage>
        <taxon>Eukaryota</taxon>
        <taxon>Metazoa</taxon>
        <taxon>Chordata</taxon>
        <taxon>Craniata</taxon>
        <taxon>Vertebrata</taxon>
        <taxon>Euteleostomi</taxon>
        <taxon>Mammalia</taxon>
        <taxon>Eutheria</taxon>
        <taxon>Laurasiatheria</taxon>
        <taxon>Artiodactyla</taxon>
        <taxon>Ruminantia</taxon>
        <taxon>Pecora</taxon>
        <taxon>Bovidae</taxon>
        <taxon>Bovinae</taxon>
        <taxon>Bos</taxon>
    </lineage>
</organism>
<keyword evidence="6" id="KW-1279">T cell receptor</keyword>
<evidence type="ECO:0000256" key="7">
    <source>
        <dbReference type="SAM" id="SignalP"/>
    </source>
</evidence>
<evidence type="ECO:0000313" key="10">
    <source>
        <dbReference type="Proteomes" id="UP000314981"/>
    </source>
</evidence>
<keyword evidence="5" id="KW-0393">Immunoglobulin domain</keyword>
<evidence type="ECO:0000259" key="8">
    <source>
        <dbReference type="PROSITE" id="PS50835"/>
    </source>
</evidence>
<evidence type="ECO:0000256" key="1">
    <source>
        <dbReference type="ARBA" id="ARBA00022729"/>
    </source>
</evidence>
<feature type="domain" description="Ig-like" evidence="8">
    <location>
        <begin position="22"/>
        <end position="122"/>
    </location>
</feature>
<dbReference type="InterPro" id="IPR003599">
    <property type="entry name" value="Ig_sub"/>
</dbReference>
<proteinExistence type="predicted"/>
<evidence type="ECO:0000256" key="3">
    <source>
        <dbReference type="ARBA" id="ARBA00023130"/>
    </source>
</evidence>
<dbReference type="GO" id="GO:0042101">
    <property type="term" value="C:T cell receptor complex"/>
    <property type="evidence" value="ECO:0007669"/>
    <property type="project" value="UniProtKB-KW"/>
</dbReference>
<keyword evidence="4" id="KW-0675">Receptor</keyword>
<dbReference type="PANTHER" id="PTHR19343">
    <property type="entry name" value="T CELL RECEPTOR ALPHA VARIABLE 1-2"/>
    <property type="match status" value="1"/>
</dbReference>
<dbReference type="GO" id="GO:0042605">
    <property type="term" value="F:peptide antigen binding"/>
    <property type="evidence" value="ECO:0007669"/>
    <property type="project" value="TreeGrafter"/>
</dbReference>
<reference evidence="9" key="3">
    <citation type="submission" date="2025-09" db="UniProtKB">
        <authorList>
            <consortium name="Ensembl"/>
        </authorList>
    </citation>
    <scope>IDENTIFICATION</scope>
</reference>
<dbReference type="STRING" id="30522.A0A4W2EQ74"/>
<feature type="chain" id="PRO_5021428361" description="Ig-like domain-containing protein" evidence="7">
    <location>
        <begin position="21"/>
        <end position="158"/>
    </location>
</feature>
<accession>A0A4W2EQ74</accession>
<dbReference type="SUPFAM" id="SSF48726">
    <property type="entry name" value="Immunoglobulin"/>
    <property type="match status" value="1"/>
</dbReference>
<feature type="signal peptide" evidence="7">
    <location>
        <begin position="1"/>
        <end position="20"/>
    </location>
</feature>
<dbReference type="PANTHER" id="PTHR19343:SF13">
    <property type="entry name" value="T CELL RECEPTOR ALPHA VARIABLE 21"/>
    <property type="match status" value="1"/>
</dbReference>
<dbReference type="SMART" id="SM00409">
    <property type="entry name" value="IG"/>
    <property type="match status" value="1"/>
</dbReference>
<dbReference type="Pfam" id="PF07686">
    <property type="entry name" value="V-set"/>
    <property type="match status" value="1"/>
</dbReference>
<evidence type="ECO:0000313" key="9">
    <source>
        <dbReference type="Ensembl" id="ENSBIXP00000038913.1"/>
    </source>
</evidence>
<sequence length="158" mass="17393">MDKSLSLLILWLQLDCEVSTKQDVSQSPEALNVREGDSVVLNCTYTDSALYFLQWFRQDPGKGLTSLLSIQANQKEQASGRITVSLDKSSRHSALYIAASQHSDSTTYLCAVRHSTQREPVPSIQTADGAPTMSCLGAEETFSIKKISTLTFFPDRGN</sequence>
<name>A0A4W2EQ74_BOBOX</name>
<dbReference type="InterPro" id="IPR007110">
    <property type="entry name" value="Ig-like_dom"/>
</dbReference>
<dbReference type="SMR" id="A0A4W2EQ74"/>
<keyword evidence="2" id="KW-0391">Immunity</keyword>
<dbReference type="PROSITE" id="PS50835">
    <property type="entry name" value="IG_LIKE"/>
    <property type="match status" value="1"/>
</dbReference>